<dbReference type="GO" id="GO:0016746">
    <property type="term" value="F:acyltransferase activity"/>
    <property type="evidence" value="ECO:0007669"/>
    <property type="project" value="UniProtKB-KW"/>
</dbReference>
<feature type="domain" description="Phospholipid/glycerol acyltransferase" evidence="3">
    <location>
        <begin position="51"/>
        <end position="161"/>
    </location>
</feature>
<keyword evidence="1" id="KW-0808">Transferase</keyword>
<proteinExistence type="predicted"/>
<dbReference type="CDD" id="cd07989">
    <property type="entry name" value="LPLAT_AGPAT-like"/>
    <property type="match status" value="1"/>
</dbReference>
<dbReference type="PANTHER" id="PTHR10434">
    <property type="entry name" value="1-ACYL-SN-GLYCEROL-3-PHOSPHATE ACYLTRANSFERASE"/>
    <property type="match status" value="1"/>
</dbReference>
<dbReference type="Pfam" id="PF01553">
    <property type="entry name" value="Acyltransferase"/>
    <property type="match status" value="1"/>
</dbReference>
<accession>A0ABW1X4R2</accession>
<dbReference type="Proteomes" id="UP001596266">
    <property type="component" value="Unassembled WGS sequence"/>
</dbReference>
<dbReference type="SMART" id="SM00563">
    <property type="entry name" value="PlsC"/>
    <property type="match status" value="1"/>
</dbReference>
<sequence length="227" mass="24615">MSVELDLPDLSSLPAAGSPLLDLLRPTVGVIARNLWRTTEHHRDRIPDGRCILAVNHVGLLDGPLVVALNQDAQAMAKKELWKVKPLGHFLDAVGQVPIDRWNPDPGSIRRCIAVLQAERRLVIFPEQHRGNGDFAQFKRGTAYLAMVTGAPVVPVALIGAATTGTGIRSVPKPRSHVDVVYGDKVDVAPKGWPRTAGEVADLTAVLQRACQQNLQQAQQELGLVLH</sequence>
<gene>
    <name evidence="4" type="ORF">ACFP57_12225</name>
</gene>
<keyword evidence="2 4" id="KW-0012">Acyltransferase</keyword>
<organism evidence="4 5">
    <name type="scientific">Luteococcus sanguinis</name>
    <dbReference type="NCBI Taxonomy" id="174038"/>
    <lineage>
        <taxon>Bacteria</taxon>
        <taxon>Bacillati</taxon>
        <taxon>Actinomycetota</taxon>
        <taxon>Actinomycetes</taxon>
        <taxon>Propionibacteriales</taxon>
        <taxon>Propionibacteriaceae</taxon>
        <taxon>Luteococcus</taxon>
    </lineage>
</organism>
<dbReference type="EMBL" id="JBHSUA010000021">
    <property type="protein sequence ID" value="MFC6397744.1"/>
    <property type="molecule type" value="Genomic_DNA"/>
</dbReference>
<reference evidence="5" key="1">
    <citation type="journal article" date="2019" name="Int. J. Syst. Evol. Microbiol.">
        <title>The Global Catalogue of Microorganisms (GCM) 10K type strain sequencing project: providing services to taxonomists for standard genome sequencing and annotation.</title>
        <authorList>
            <consortium name="The Broad Institute Genomics Platform"/>
            <consortium name="The Broad Institute Genome Sequencing Center for Infectious Disease"/>
            <person name="Wu L."/>
            <person name="Ma J."/>
        </authorList>
    </citation>
    <scope>NUCLEOTIDE SEQUENCE [LARGE SCALE GENOMIC DNA]</scope>
    <source>
        <strain evidence="5">CGMCC 1.15277</strain>
    </source>
</reference>
<evidence type="ECO:0000313" key="5">
    <source>
        <dbReference type="Proteomes" id="UP001596266"/>
    </source>
</evidence>
<dbReference type="InterPro" id="IPR002123">
    <property type="entry name" value="Plipid/glycerol_acylTrfase"/>
</dbReference>
<evidence type="ECO:0000256" key="1">
    <source>
        <dbReference type="ARBA" id="ARBA00022679"/>
    </source>
</evidence>
<evidence type="ECO:0000313" key="4">
    <source>
        <dbReference type="EMBL" id="MFC6397744.1"/>
    </source>
</evidence>
<evidence type="ECO:0000256" key="2">
    <source>
        <dbReference type="ARBA" id="ARBA00023315"/>
    </source>
</evidence>
<comment type="caution">
    <text evidence="4">The sequence shown here is derived from an EMBL/GenBank/DDBJ whole genome shotgun (WGS) entry which is preliminary data.</text>
</comment>
<keyword evidence="5" id="KW-1185">Reference proteome</keyword>
<protein>
    <submittedName>
        <fullName evidence="4">Lysophospholipid acyltransferase family protein</fullName>
    </submittedName>
</protein>
<dbReference type="RefSeq" id="WP_343886091.1">
    <property type="nucleotide sequence ID" value="NZ_BAAAKI010000013.1"/>
</dbReference>
<evidence type="ECO:0000259" key="3">
    <source>
        <dbReference type="SMART" id="SM00563"/>
    </source>
</evidence>
<dbReference type="PANTHER" id="PTHR10434:SF11">
    <property type="entry name" value="1-ACYL-SN-GLYCEROL-3-PHOSPHATE ACYLTRANSFERASE"/>
    <property type="match status" value="1"/>
</dbReference>
<name>A0ABW1X4R2_9ACTN</name>
<dbReference type="SUPFAM" id="SSF69593">
    <property type="entry name" value="Glycerol-3-phosphate (1)-acyltransferase"/>
    <property type="match status" value="1"/>
</dbReference>